<gene>
    <name evidence="13" type="ORF">SAMN02745220_04153</name>
</gene>
<dbReference type="PANTHER" id="PTHR30027:SF3">
    <property type="entry name" value="16S RRNA (URACIL(1498)-N(3))-METHYLTRANSFERASE"/>
    <property type="match status" value="1"/>
</dbReference>
<dbReference type="GO" id="GO:0070042">
    <property type="term" value="F:rRNA (uridine-N3-)-methyltransferase activity"/>
    <property type="evidence" value="ECO:0007669"/>
    <property type="project" value="TreeGrafter"/>
</dbReference>
<dbReference type="GO" id="GO:0005737">
    <property type="term" value="C:cytoplasm"/>
    <property type="evidence" value="ECO:0007669"/>
    <property type="project" value="UniProtKB-SubCell"/>
</dbReference>
<comment type="catalytic activity">
    <reaction evidence="9 10">
        <text>uridine(1498) in 16S rRNA + S-adenosyl-L-methionine = N(3)-methyluridine(1498) in 16S rRNA + S-adenosyl-L-homocysteine + H(+)</text>
        <dbReference type="Rhea" id="RHEA:42920"/>
        <dbReference type="Rhea" id="RHEA-COMP:10283"/>
        <dbReference type="Rhea" id="RHEA-COMP:10284"/>
        <dbReference type="ChEBI" id="CHEBI:15378"/>
        <dbReference type="ChEBI" id="CHEBI:57856"/>
        <dbReference type="ChEBI" id="CHEBI:59789"/>
        <dbReference type="ChEBI" id="CHEBI:65315"/>
        <dbReference type="ChEBI" id="CHEBI:74502"/>
        <dbReference type="EC" id="2.1.1.193"/>
    </reaction>
</comment>
<evidence type="ECO:0000256" key="8">
    <source>
        <dbReference type="ARBA" id="ARBA00025699"/>
    </source>
</evidence>
<dbReference type="NCBIfam" id="TIGR00046">
    <property type="entry name" value="RsmE family RNA methyltransferase"/>
    <property type="match status" value="1"/>
</dbReference>
<keyword evidence="5 10" id="KW-0489">Methyltransferase</keyword>
<evidence type="ECO:0000259" key="12">
    <source>
        <dbReference type="Pfam" id="PF20260"/>
    </source>
</evidence>
<evidence type="ECO:0000256" key="7">
    <source>
        <dbReference type="ARBA" id="ARBA00022691"/>
    </source>
</evidence>
<dbReference type="Gene3D" id="3.40.1280.10">
    <property type="match status" value="1"/>
</dbReference>
<evidence type="ECO:0000256" key="4">
    <source>
        <dbReference type="ARBA" id="ARBA00022552"/>
    </source>
</evidence>
<evidence type="ECO:0000256" key="2">
    <source>
        <dbReference type="ARBA" id="ARBA00005528"/>
    </source>
</evidence>
<evidence type="ECO:0000256" key="3">
    <source>
        <dbReference type="ARBA" id="ARBA00022490"/>
    </source>
</evidence>
<keyword evidence="6 10" id="KW-0808">Transferase</keyword>
<dbReference type="SUPFAM" id="SSF75217">
    <property type="entry name" value="alpha/beta knot"/>
    <property type="match status" value="1"/>
</dbReference>
<comment type="function">
    <text evidence="8 10">Specifically methylates the N3 position of the uracil ring of uridine 1498 (m3U1498) in 16S rRNA. Acts on the fully assembled 30S ribosomal subunit.</text>
</comment>
<dbReference type="STRING" id="1121416.SAMN02745220_04153"/>
<dbReference type="InterPro" id="IPR015947">
    <property type="entry name" value="PUA-like_sf"/>
</dbReference>
<evidence type="ECO:0000256" key="6">
    <source>
        <dbReference type="ARBA" id="ARBA00022679"/>
    </source>
</evidence>
<dbReference type="InterPro" id="IPR046886">
    <property type="entry name" value="RsmE_MTase_dom"/>
</dbReference>
<evidence type="ECO:0000313" key="14">
    <source>
        <dbReference type="Proteomes" id="UP000184603"/>
    </source>
</evidence>
<keyword evidence="4 10" id="KW-0698">rRNA processing</keyword>
<dbReference type="InterPro" id="IPR029028">
    <property type="entry name" value="Alpha/beta_knot_MTases"/>
</dbReference>
<dbReference type="SUPFAM" id="SSF88697">
    <property type="entry name" value="PUA domain-like"/>
    <property type="match status" value="1"/>
</dbReference>
<dbReference type="CDD" id="cd18084">
    <property type="entry name" value="RsmE-like"/>
    <property type="match status" value="1"/>
</dbReference>
<dbReference type="PANTHER" id="PTHR30027">
    <property type="entry name" value="RIBOSOMAL RNA SMALL SUBUNIT METHYLTRANSFERASE E"/>
    <property type="match status" value="1"/>
</dbReference>
<comment type="subcellular location">
    <subcellularLocation>
        <location evidence="1 10">Cytoplasm</location>
    </subcellularLocation>
</comment>
<dbReference type="RefSeq" id="WP_073615573.1">
    <property type="nucleotide sequence ID" value="NZ_FRFE01000027.1"/>
</dbReference>
<dbReference type="NCBIfam" id="NF008700">
    <property type="entry name" value="PRK11713.5-4"/>
    <property type="match status" value="1"/>
</dbReference>
<evidence type="ECO:0000256" key="9">
    <source>
        <dbReference type="ARBA" id="ARBA00047944"/>
    </source>
</evidence>
<protein>
    <recommendedName>
        <fullName evidence="10">Ribosomal RNA small subunit methyltransferase E</fullName>
        <ecNumber evidence="10">2.1.1.193</ecNumber>
    </recommendedName>
</protein>
<comment type="similarity">
    <text evidence="2 10">Belongs to the RNA methyltransferase RsmE family.</text>
</comment>
<organism evidence="13 14">
    <name type="scientific">Desulfopila aestuarii DSM 18488</name>
    <dbReference type="NCBI Taxonomy" id="1121416"/>
    <lineage>
        <taxon>Bacteria</taxon>
        <taxon>Pseudomonadati</taxon>
        <taxon>Thermodesulfobacteriota</taxon>
        <taxon>Desulfobulbia</taxon>
        <taxon>Desulfobulbales</taxon>
        <taxon>Desulfocapsaceae</taxon>
        <taxon>Desulfopila</taxon>
    </lineage>
</organism>
<dbReference type="Proteomes" id="UP000184603">
    <property type="component" value="Unassembled WGS sequence"/>
</dbReference>
<sequence length="249" mass="27775">MNILLAEADEIVDGCLILTDRRAEHIVKVLRADVGDTVRVGVVNGSKGSGVIEAITPKHPRSVRLRIRLQETAHVMPPIDLILALARPIMMRRILSQATALGVGRFYCIHANRVEKSFWEASLLDPDGYGEHLQQGLEQAVDTRMPEVHFFRRFKPFVEDFLPTIDSEYHRKIIAHPDGNQTLGQVMTGVQGRVLLAIGPEGGWVEYEVDKFGDAGFVNCSLGERILKVDTAVVALHARISQLLELEKR</sequence>
<evidence type="ECO:0000256" key="10">
    <source>
        <dbReference type="PIRNR" id="PIRNR015601"/>
    </source>
</evidence>
<dbReference type="PIRSF" id="PIRSF015601">
    <property type="entry name" value="MTase_slr0722"/>
    <property type="match status" value="1"/>
</dbReference>
<dbReference type="InterPro" id="IPR046887">
    <property type="entry name" value="RsmE_PUA-like"/>
</dbReference>
<keyword evidence="7 10" id="KW-0949">S-adenosyl-L-methionine</keyword>
<evidence type="ECO:0000259" key="11">
    <source>
        <dbReference type="Pfam" id="PF04452"/>
    </source>
</evidence>
<dbReference type="Pfam" id="PF20260">
    <property type="entry name" value="PUA_4"/>
    <property type="match status" value="1"/>
</dbReference>
<dbReference type="InterPro" id="IPR029026">
    <property type="entry name" value="tRNA_m1G_MTases_N"/>
</dbReference>
<dbReference type="InterPro" id="IPR006700">
    <property type="entry name" value="RsmE"/>
</dbReference>
<dbReference type="EMBL" id="FRFE01000027">
    <property type="protein sequence ID" value="SHO51681.1"/>
    <property type="molecule type" value="Genomic_DNA"/>
</dbReference>
<feature type="domain" description="Ribosomal RNA small subunit methyltransferase E methyltransferase" evidence="11">
    <location>
        <begin position="78"/>
        <end position="240"/>
    </location>
</feature>
<proteinExistence type="inferred from homology"/>
<keyword evidence="14" id="KW-1185">Reference proteome</keyword>
<reference evidence="13 14" key="1">
    <citation type="submission" date="2016-12" db="EMBL/GenBank/DDBJ databases">
        <authorList>
            <person name="Song W.-J."/>
            <person name="Kurnit D.M."/>
        </authorList>
    </citation>
    <scope>NUCLEOTIDE SEQUENCE [LARGE SCALE GENOMIC DNA]</scope>
    <source>
        <strain evidence="13 14">DSM 18488</strain>
    </source>
</reference>
<evidence type="ECO:0000313" key="13">
    <source>
        <dbReference type="EMBL" id="SHO51681.1"/>
    </source>
</evidence>
<evidence type="ECO:0000256" key="1">
    <source>
        <dbReference type="ARBA" id="ARBA00004496"/>
    </source>
</evidence>
<dbReference type="EC" id="2.1.1.193" evidence="10"/>
<dbReference type="GO" id="GO:0070475">
    <property type="term" value="P:rRNA base methylation"/>
    <property type="evidence" value="ECO:0007669"/>
    <property type="project" value="TreeGrafter"/>
</dbReference>
<dbReference type="AlphaFoldDB" id="A0A1M7YGG1"/>
<keyword evidence="3 10" id="KW-0963">Cytoplasm</keyword>
<dbReference type="Pfam" id="PF04452">
    <property type="entry name" value="Methyltrans_RNA"/>
    <property type="match status" value="1"/>
</dbReference>
<accession>A0A1M7YGG1</accession>
<name>A0A1M7YGG1_9BACT</name>
<dbReference type="OrthoDB" id="9815641at2"/>
<feature type="domain" description="Ribosomal RNA small subunit methyltransferase E PUA-like" evidence="12">
    <location>
        <begin position="18"/>
        <end position="59"/>
    </location>
</feature>
<evidence type="ECO:0000256" key="5">
    <source>
        <dbReference type="ARBA" id="ARBA00022603"/>
    </source>
</evidence>